<dbReference type="NCBIfam" id="TIGR01484">
    <property type="entry name" value="HAD-SF-IIB"/>
    <property type="match status" value="1"/>
</dbReference>
<dbReference type="InterPro" id="IPR036412">
    <property type="entry name" value="HAD-like_sf"/>
</dbReference>
<dbReference type="AlphaFoldDB" id="A0AB33ZUR1"/>
<proteinExistence type="predicted"/>
<dbReference type="GO" id="GO:0016791">
    <property type="term" value="F:phosphatase activity"/>
    <property type="evidence" value="ECO:0007669"/>
    <property type="project" value="TreeGrafter"/>
</dbReference>
<dbReference type="InterPro" id="IPR023214">
    <property type="entry name" value="HAD_sf"/>
</dbReference>
<accession>A0AB33ZUR1</accession>
<dbReference type="GO" id="GO:0005829">
    <property type="term" value="C:cytosol"/>
    <property type="evidence" value="ECO:0007669"/>
    <property type="project" value="TreeGrafter"/>
</dbReference>
<dbReference type="Proteomes" id="UP000250668">
    <property type="component" value="Unassembled WGS sequence"/>
</dbReference>
<evidence type="ECO:0000313" key="1">
    <source>
        <dbReference type="EMBL" id="GBA95589.1"/>
    </source>
</evidence>
<dbReference type="SUPFAM" id="SSF56784">
    <property type="entry name" value="HAD-like"/>
    <property type="match status" value="1"/>
</dbReference>
<organism evidence="1 2">
    <name type="scientific">Lactobacillus gasseri</name>
    <dbReference type="NCBI Taxonomy" id="1596"/>
    <lineage>
        <taxon>Bacteria</taxon>
        <taxon>Bacillati</taxon>
        <taxon>Bacillota</taxon>
        <taxon>Bacilli</taxon>
        <taxon>Lactobacillales</taxon>
        <taxon>Lactobacillaceae</taxon>
        <taxon>Lactobacillus</taxon>
    </lineage>
</organism>
<gene>
    <name evidence="1" type="ORF">LJCM1025_05560</name>
</gene>
<dbReference type="PANTHER" id="PTHR10000">
    <property type="entry name" value="PHOSPHOSERINE PHOSPHATASE"/>
    <property type="match status" value="1"/>
</dbReference>
<comment type="caution">
    <text evidence="1">The sequence shown here is derived from an EMBL/GenBank/DDBJ whole genome shotgun (WGS) entry which is preliminary data.</text>
</comment>
<evidence type="ECO:0000313" key="2">
    <source>
        <dbReference type="Proteomes" id="UP000250668"/>
    </source>
</evidence>
<sequence length="128" mass="14196">MKNIPIIKCMYVDEQKYLDKKIADHTPFAHLDDKITFTKTAPFYYEANPKGVSKGNALKFLCQKLNLTSENIMAIGDEENDLSMIKYAGIGVAMGNAVTLVKDNAQIITKDCDHDGVAAAIEKVLQEK</sequence>
<dbReference type="InterPro" id="IPR006379">
    <property type="entry name" value="HAD-SF_hydro_IIB"/>
</dbReference>
<protein>
    <submittedName>
        <fullName evidence="1">Uncharacterized protein</fullName>
    </submittedName>
</protein>
<name>A0AB33ZUR1_LACGS</name>
<reference evidence="1 2" key="1">
    <citation type="journal article" date="2018" name="Int. J. Syst. Evol. Microbiol.">
        <title>Lactobacillus paragasseri sp. nov., a sister taxon of Lactobacillus gasseri, based on whole-genome sequence analyses.</title>
        <authorList>
            <person name="Tanizawa Y."/>
            <person name="Tada I."/>
            <person name="Kobayashi H."/>
            <person name="Endo A."/>
            <person name="Maeno S."/>
            <person name="Toyoda A."/>
            <person name="Arita M."/>
            <person name="Nakamura Y."/>
            <person name="Sakamoto M."/>
            <person name="Ohkuma M."/>
            <person name="Tohno M."/>
        </authorList>
    </citation>
    <scope>NUCLEOTIDE SEQUENCE [LARGE SCALE GENOMIC DNA]</scope>
    <source>
        <strain evidence="1 2">JCM 1025</strain>
    </source>
</reference>
<dbReference type="EMBL" id="BEXJ01000001">
    <property type="protein sequence ID" value="GBA95589.1"/>
    <property type="molecule type" value="Genomic_DNA"/>
</dbReference>
<dbReference type="PANTHER" id="PTHR10000:SF8">
    <property type="entry name" value="HAD SUPERFAMILY HYDROLASE-LIKE, TYPE 3"/>
    <property type="match status" value="1"/>
</dbReference>
<dbReference type="GO" id="GO:0000287">
    <property type="term" value="F:magnesium ion binding"/>
    <property type="evidence" value="ECO:0007669"/>
    <property type="project" value="TreeGrafter"/>
</dbReference>
<dbReference type="Gene3D" id="3.40.50.1000">
    <property type="entry name" value="HAD superfamily/HAD-like"/>
    <property type="match status" value="1"/>
</dbReference>
<dbReference type="Pfam" id="PF08282">
    <property type="entry name" value="Hydrolase_3"/>
    <property type="match status" value="1"/>
</dbReference>